<dbReference type="STRING" id="1802701.A3A33_05015"/>
<dbReference type="Proteomes" id="UP000179047">
    <property type="component" value="Unassembled WGS sequence"/>
</dbReference>
<dbReference type="CDD" id="cd02440">
    <property type="entry name" value="AdoMet_MTases"/>
    <property type="match status" value="1"/>
</dbReference>
<feature type="domain" description="Methyltransferase" evidence="1">
    <location>
        <begin position="23"/>
        <end position="132"/>
    </location>
</feature>
<dbReference type="InterPro" id="IPR029063">
    <property type="entry name" value="SAM-dependent_MTases_sf"/>
</dbReference>
<comment type="caution">
    <text evidence="2">The sequence shown here is derived from an EMBL/GenBank/DDBJ whole genome shotgun (WGS) entry which is preliminary data.</text>
</comment>
<proteinExistence type="predicted"/>
<dbReference type="AlphaFoldDB" id="A0A1F8GQE2"/>
<sequence length="184" mass="19272">MAGENTTGFLSPQDVHDRLGVLSGMKVADFGCGAGEFAVLIAKTVGPDGLVTAIDVLTSALESVTARARVAGLENVQTIRANLEVAGGSKLHDASQDMVLASSVLIQSKNPADIIGEAKRILKFEGTLAAIEWKKGATASFGPPDADRIDSASLQKLLEMHGFSIISQFDAGAYHYGMVAKKQQ</sequence>
<protein>
    <recommendedName>
        <fullName evidence="1">Methyltransferase domain-containing protein</fullName>
    </recommendedName>
</protein>
<evidence type="ECO:0000313" key="3">
    <source>
        <dbReference type="Proteomes" id="UP000179047"/>
    </source>
</evidence>
<name>A0A1F8GQE2_9BACT</name>
<organism evidence="2 3">
    <name type="scientific">Candidatus Yanofskybacteria bacterium RIFCSPLOWO2_01_FULL_49_25</name>
    <dbReference type="NCBI Taxonomy" id="1802701"/>
    <lineage>
        <taxon>Bacteria</taxon>
        <taxon>Candidatus Yanofskyibacteriota</taxon>
    </lineage>
</organism>
<evidence type="ECO:0000259" key="1">
    <source>
        <dbReference type="Pfam" id="PF13847"/>
    </source>
</evidence>
<gene>
    <name evidence="2" type="ORF">A3A33_05015</name>
</gene>
<evidence type="ECO:0000313" key="2">
    <source>
        <dbReference type="EMBL" id="OGN27551.1"/>
    </source>
</evidence>
<dbReference type="Gene3D" id="3.40.50.150">
    <property type="entry name" value="Vaccinia Virus protein VP39"/>
    <property type="match status" value="1"/>
</dbReference>
<dbReference type="InterPro" id="IPR025714">
    <property type="entry name" value="Methyltranfer_dom"/>
</dbReference>
<reference evidence="2 3" key="1">
    <citation type="journal article" date="2016" name="Nat. Commun.">
        <title>Thousands of microbial genomes shed light on interconnected biogeochemical processes in an aquifer system.</title>
        <authorList>
            <person name="Anantharaman K."/>
            <person name="Brown C.T."/>
            <person name="Hug L.A."/>
            <person name="Sharon I."/>
            <person name="Castelle C.J."/>
            <person name="Probst A.J."/>
            <person name="Thomas B.C."/>
            <person name="Singh A."/>
            <person name="Wilkins M.J."/>
            <person name="Karaoz U."/>
            <person name="Brodie E.L."/>
            <person name="Williams K.H."/>
            <person name="Hubbard S.S."/>
            <person name="Banfield J.F."/>
        </authorList>
    </citation>
    <scope>NUCLEOTIDE SEQUENCE [LARGE SCALE GENOMIC DNA]</scope>
</reference>
<dbReference type="EMBL" id="MGKP01000029">
    <property type="protein sequence ID" value="OGN27551.1"/>
    <property type="molecule type" value="Genomic_DNA"/>
</dbReference>
<dbReference type="SUPFAM" id="SSF53335">
    <property type="entry name" value="S-adenosyl-L-methionine-dependent methyltransferases"/>
    <property type="match status" value="1"/>
</dbReference>
<dbReference type="Pfam" id="PF13847">
    <property type="entry name" value="Methyltransf_31"/>
    <property type="match status" value="1"/>
</dbReference>
<accession>A0A1F8GQE2</accession>